<name>A0A073KDP9_9BACI</name>
<proteinExistence type="predicted"/>
<evidence type="ECO:0000313" key="2">
    <source>
        <dbReference type="EMBL" id="KEK24646.1"/>
    </source>
</evidence>
<dbReference type="STRING" id="574375.AZF08_08680"/>
<feature type="transmembrane region" description="Helical" evidence="1">
    <location>
        <begin position="69"/>
        <end position="89"/>
    </location>
</feature>
<protein>
    <recommendedName>
        <fullName evidence="4">Exosporium protein E</fullName>
    </recommendedName>
</protein>
<gene>
    <name evidence="2" type="ORF">BAGA_23525</name>
</gene>
<evidence type="ECO:0008006" key="4">
    <source>
        <dbReference type="Google" id="ProtNLM"/>
    </source>
</evidence>
<keyword evidence="1" id="KW-0472">Membrane</keyword>
<dbReference type="AlphaFoldDB" id="A0A073KDP9"/>
<accession>A0A073KDP9</accession>
<comment type="caution">
    <text evidence="2">The sequence shown here is derived from an EMBL/GenBank/DDBJ whole genome shotgun (WGS) entry which is preliminary data.</text>
</comment>
<organism evidence="2 3">
    <name type="scientific">Bacillus gaemokensis</name>
    <dbReference type="NCBI Taxonomy" id="574375"/>
    <lineage>
        <taxon>Bacteria</taxon>
        <taxon>Bacillati</taxon>
        <taxon>Bacillota</taxon>
        <taxon>Bacilli</taxon>
        <taxon>Bacillales</taxon>
        <taxon>Bacillaceae</taxon>
        <taxon>Bacillus</taxon>
        <taxon>Bacillus cereus group</taxon>
    </lineage>
</organism>
<dbReference type="RefSeq" id="WP_033674004.1">
    <property type="nucleotide sequence ID" value="NZ_JOTM01000005.1"/>
</dbReference>
<evidence type="ECO:0000256" key="1">
    <source>
        <dbReference type="SAM" id="Phobius"/>
    </source>
</evidence>
<dbReference type="OrthoDB" id="1707123at2"/>
<dbReference type="EMBL" id="JOTM01000005">
    <property type="protein sequence ID" value="KEK24646.1"/>
    <property type="molecule type" value="Genomic_DNA"/>
</dbReference>
<keyword evidence="1" id="KW-0812">Transmembrane</keyword>
<dbReference type="PROSITE" id="PS51257">
    <property type="entry name" value="PROKAR_LIPOPROTEIN"/>
    <property type="match status" value="1"/>
</dbReference>
<keyword evidence="3" id="KW-1185">Reference proteome</keyword>
<dbReference type="eggNOG" id="COG3595">
    <property type="taxonomic scope" value="Bacteria"/>
</dbReference>
<keyword evidence="1" id="KW-1133">Transmembrane helix</keyword>
<reference evidence="2 3" key="1">
    <citation type="submission" date="2014-06" db="EMBL/GenBank/DDBJ databases">
        <title>Draft genome sequence of Bacillus gaemokensis JCM 15801 (MCCC 1A00707).</title>
        <authorList>
            <person name="Lai Q."/>
            <person name="Liu Y."/>
            <person name="Shao Z."/>
        </authorList>
    </citation>
    <scope>NUCLEOTIDE SEQUENCE [LARGE SCALE GENOMIC DNA]</scope>
    <source>
        <strain evidence="2 3">JCM 15801</strain>
    </source>
</reference>
<dbReference type="Proteomes" id="UP000027778">
    <property type="component" value="Unassembled WGS sequence"/>
</dbReference>
<feature type="transmembrane region" description="Helical" evidence="1">
    <location>
        <begin position="39"/>
        <end position="57"/>
    </location>
</feature>
<evidence type="ECO:0000313" key="3">
    <source>
        <dbReference type="Proteomes" id="UP000027778"/>
    </source>
</evidence>
<sequence length="318" mass="36184">MRKWRVGTISMGVSIITLGCCLLFSIIKGIQVFDSLTAWWPIIFIILGIEILLYVSFSKKEQPIIKYDIFSIFFIGVLGTIGIALYFLLSTGLLEEIRYSIGANEQTNDIPEVQHNIPDFIKKIVVDTSNTPLTVEGGNSDKVHLFGMYQMTMKENEKNKLKQEDFISIKMVGETMYVTLKPLPVTHKFFATQSRMTATLVLPQNKNVEIRGSESELSLYPGQLQNNWSVQGKSSVAVHLVKDSDITLLAVTNQKDSHGNIPWEHVEELRKKENDPSEENPDINKQEEWYKNTLKLGNGTHHLYIQKTYSLDVNVQEN</sequence>